<evidence type="ECO:0008006" key="4">
    <source>
        <dbReference type="Google" id="ProtNLM"/>
    </source>
</evidence>
<dbReference type="EMBL" id="JAVIJP010000032">
    <property type="protein sequence ID" value="KAL3632982.1"/>
    <property type="molecule type" value="Genomic_DNA"/>
</dbReference>
<dbReference type="Proteomes" id="UP001632038">
    <property type="component" value="Unassembled WGS sequence"/>
</dbReference>
<name>A0ABD3CTL4_9LAMI</name>
<proteinExistence type="predicted"/>
<comment type="caution">
    <text evidence="2">The sequence shown here is derived from an EMBL/GenBank/DDBJ whole genome shotgun (WGS) entry which is preliminary data.</text>
</comment>
<keyword evidence="3" id="KW-1185">Reference proteome</keyword>
<organism evidence="2 3">
    <name type="scientific">Castilleja foliolosa</name>
    <dbReference type="NCBI Taxonomy" id="1961234"/>
    <lineage>
        <taxon>Eukaryota</taxon>
        <taxon>Viridiplantae</taxon>
        <taxon>Streptophyta</taxon>
        <taxon>Embryophyta</taxon>
        <taxon>Tracheophyta</taxon>
        <taxon>Spermatophyta</taxon>
        <taxon>Magnoliopsida</taxon>
        <taxon>eudicotyledons</taxon>
        <taxon>Gunneridae</taxon>
        <taxon>Pentapetalae</taxon>
        <taxon>asterids</taxon>
        <taxon>lamiids</taxon>
        <taxon>Lamiales</taxon>
        <taxon>Orobanchaceae</taxon>
        <taxon>Pedicularideae</taxon>
        <taxon>Castillejinae</taxon>
        <taxon>Castilleja</taxon>
    </lineage>
</organism>
<evidence type="ECO:0000313" key="2">
    <source>
        <dbReference type="EMBL" id="KAL3632982.1"/>
    </source>
</evidence>
<gene>
    <name evidence="2" type="ORF">CASFOL_025966</name>
</gene>
<dbReference type="PANTHER" id="PTHR35461">
    <property type="entry name" value="BNAANNG14610D PROTEIN"/>
    <property type="match status" value="1"/>
</dbReference>
<reference evidence="3" key="1">
    <citation type="journal article" date="2024" name="IScience">
        <title>Strigolactones Initiate the Formation of Haustorium-like Structures in Castilleja.</title>
        <authorList>
            <person name="Buerger M."/>
            <person name="Peterson D."/>
            <person name="Chory J."/>
        </authorList>
    </citation>
    <scope>NUCLEOTIDE SEQUENCE [LARGE SCALE GENOMIC DNA]</scope>
</reference>
<dbReference type="PANTHER" id="PTHR35461:SF1">
    <property type="entry name" value="LOW PROTEIN: ATP-DEPENDENT RNA HELICASE-LIKE PROTEIN"/>
    <property type="match status" value="1"/>
</dbReference>
<feature type="region of interest" description="Disordered" evidence="1">
    <location>
        <begin position="85"/>
        <end position="105"/>
    </location>
</feature>
<evidence type="ECO:0000256" key="1">
    <source>
        <dbReference type="SAM" id="MobiDB-lite"/>
    </source>
</evidence>
<accession>A0ABD3CTL4</accession>
<evidence type="ECO:0000313" key="3">
    <source>
        <dbReference type="Proteomes" id="UP001632038"/>
    </source>
</evidence>
<sequence>MSKIVILKETSQHISEEEEEEEVVPKQRSLSLPHCHLSQDILIEMSTKKVNPQMLIKETLGKTKKLFHKTFKNLKKSFILAKFQEPTNPTPNPILPSNNNSKSQEVDKNFYTSYSEKFDDAIEVKKKQTKRDEKISTRSISFAGCRGLEAFKEDKNARKYYMKKPKASSFRGADSIARKMKDLEMMDANDMDHVLDVEEVLHYYSRLNCPSYVEIVDKFFMDIHSDYNVAQPSRSGSMRKLGSASAHGSMRRLAPLKLYAA</sequence>
<protein>
    <recommendedName>
        <fullName evidence="4">OVATE domain-containing protein</fullName>
    </recommendedName>
</protein>
<dbReference type="AlphaFoldDB" id="A0ABD3CTL4"/>